<evidence type="ECO:0000256" key="2">
    <source>
        <dbReference type="ARBA" id="ARBA00022723"/>
    </source>
</evidence>
<evidence type="ECO:0000256" key="7">
    <source>
        <dbReference type="PROSITE-ProRule" id="PRU00042"/>
    </source>
</evidence>
<evidence type="ECO:0000313" key="10">
    <source>
        <dbReference type="Proteomes" id="UP000054928"/>
    </source>
</evidence>
<evidence type="ECO:0000313" key="9">
    <source>
        <dbReference type="EMBL" id="CEG39148.1"/>
    </source>
</evidence>
<evidence type="ECO:0000256" key="4">
    <source>
        <dbReference type="ARBA" id="ARBA00022771"/>
    </source>
</evidence>
<sequence>MTELATTQCTVGLQQDEKSRMATTRSVKLRQHRVLTLGDALEVLQDDEEDNESGIRLTLAEGQQERWQAVDRGLKAGLRLYRQIDDVDNDEVFGLVYERKRHQNAKSFHQVTIHGERKKQMSTLFLFRRQDSKSAASAKLATILPEIDQIPIISRKRKAESEFPLEFACTECERSFKCAQGLRTHIHMVHHLQGAAIGKVLLSCEICGRTFKEEDARRQHQVAKHGKDRLIQPDWYNKQKIATPSAAKKVLPSTTIISSLNCTICHFSFSTTEELSAHWQKLQPRIAGKRKCAICSREFDEDRALRQHQNFCG</sequence>
<keyword evidence="10" id="KW-1185">Reference proteome</keyword>
<feature type="domain" description="C2H2-type" evidence="8">
    <location>
        <begin position="167"/>
        <end position="190"/>
    </location>
</feature>
<dbReference type="InterPro" id="IPR050888">
    <property type="entry name" value="ZnF_C2H2-type_TF"/>
</dbReference>
<reference evidence="10" key="1">
    <citation type="submission" date="2014-09" db="EMBL/GenBank/DDBJ databases">
        <authorList>
            <person name="Sharma Rahul"/>
            <person name="Thines Marco"/>
        </authorList>
    </citation>
    <scope>NUCLEOTIDE SEQUENCE [LARGE SCALE GENOMIC DNA]</scope>
</reference>
<evidence type="ECO:0000256" key="3">
    <source>
        <dbReference type="ARBA" id="ARBA00022737"/>
    </source>
</evidence>
<keyword evidence="2" id="KW-0479">Metal-binding</keyword>
<dbReference type="STRING" id="4781.A0A0P1AEY8"/>
<comment type="subcellular location">
    <subcellularLocation>
        <location evidence="1">Nucleus</location>
    </subcellularLocation>
</comment>
<dbReference type="OMA" id="NCTICHF"/>
<dbReference type="GO" id="GO:0005634">
    <property type="term" value="C:nucleus"/>
    <property type="evidence" value="ECO:0007669"/>
    <property type="project" value="UniProtKB-SubCell"/>
</dbReference>
<dbReference type="GO" id="GO:0008270">
    <property type="term" value="F:zinc ion binding"/>
    <property type="evidence" value="ECO:0007669"/>
    <property type="project" value="UniProtKB-KW"/>
</dbReference>
<dbReference type="RefSeq" id="XP_024575517.1">
    <property type="nucleotide sequence ID" value="XM_024724663.1"/>
</dbReference>
<dbReference type="EMBL" id="CCYD01000349">
    <property type="protein sequence ID" value="CEG39148.1"/>
    <property type="molecule type" value="Genomic_DNA"/>
</dbReference>
<dbReference type="SMART" id="SM00355">
    <property type="entry name" value="ZnF_C2H2"/>
    <property type="match status" value="4"/>
</dbReference>
<dbReference type="Gene3D" id="3.30.160.60">
    <property type="entry name" value="Classic Zinc Finger"/>
    <property type="match status" value="2"/>
</dbReference>
<dbReference type="GeneID" id="36404259"/>
<keyword evidence="5" id="KW-0862">Zinc</keyword>
<dbReference type="PROSITE" id="PS50157">
    <property type="entry name" value="ZINC_FINGER_C2H2_2"/>
    <property type="match status" value="2"/>
</dbReference>
<keyword evidence="6" id="KW-0539">Nucleus</keyword>
<name>A0A0P1AEY8_PLAHL</name>
<dbReference type="SUPFAM" id="SSF57667">
    <property type="entry name" value="beta-beta-alpha zinc fingers"/>
    <property type="match status" value="1"/>
</dbReference>
<organism evidence="9 10">
    <name type="scientific">Plasmopara halstedii</name>
    <name type="common">Downy mildew of sunflower</name>
    <dbReference type="NCBI Taxonomy" id="4781"/>
    <lineage>
        <taxon>Eukaryota</taxon>
        <taxon>Sar</taxon>
        <taxon>Stramenopiles</taxon>
        <taxon>Oomycota</taxon>
        <taxon>Peronosporomycetes</taxon>
        <taxon>Peronosporales</taxon>
        <taxon>Peronosporaceae</taxon>
        <taxon>Plasmopara</taxon>
    </lineage>
</organism>
<dbReference type="Proteomes" id="UP000054928">
    <property type="component" value="Unassembled WGS sequence"/>
</dbReference>
<dbReference type="InterPro" id="IPR036236">
    <property type="entry name" value="Znf_C2H2_sf"/>
</dbReference>
<dbReference type="InterPro" id="IPR013087">
    <property type="entry name" value="Znf_C2H2_type"/>
</dbReference>
<evidence type="ECO:0000256" key="6">
    <source>
        <dbReference type="ARBA" id="ARBA00023242"/>
    </source>
</evidence>
<keyword evidence="4 7" id="KW-0863">Zinc-finger</keyword>
<accession>A0A0P1AEY8</accession>
<dbReference type="AlphaFoldDB" id="A0A0P1AEY8"/>
<dbReference type="OrthoDB" id="273345at2759"/>
<feature type="domain" description="C2H2-type" evidence="8">
    <location>
        <begin position="202"/>
        <end position="230"/>
    </location>
</feature>
<evidence type="ECO:0000256" key="1">
    <source>
        <dbReference type="ARBA" id="ARBA00004123"/>
    </source>
</evidence>
<evidence type="ECO:0000256" key="5">
    <source>
        <dbReference type="ARBA" id="ARBA00022833"/>
    </source>
</evidence>
<dbReference type="PANTHER" id="PTHR24406">
    <property type="entry name" value="TRANSCRIPTIONAL REPRESSOR CTCFL-RELATED"/>
    <property type="match status" value="1"/>
</dbReference>
<dbReference type="PROSITE" id="PS00028">
    <property type="entry name" value="ZINC_FINGER_C2H2_1"/>
    <property type="match status" value="1"/>
</dbReference>
<protein>
    <submittedName>
        <fullName evidence="9">FOG: Zn-finger</fullName>
    </submittedName>
</protein>
<evidence type="ECO:0000259" key="8">
    <source>
        <dbReference type="PROSITE" id="PS50157"/>
    </source>
</evidence>
<proteinExistence type="predicted"/>
<keyword evidence="3" id="KW-0677">Repeat</keyword>